<gene>
    <name evidence="5" type="ORF">C4520_15565</name>
</gene>
<evidence type="ECO:0000313" key="5">
    <source>
        <dbReference type="EMBL" id="RJP17892.1"/>
    </source>
</evidence>
<dbReference type="Gene3D" id="1.10.10.10">
    <property type="entry name" value="Winged helix-like DNA-binding domain superfamily/Winged helix DNA-binding domain"/>
    <property type="match status" value="1"/>
</dbReference>
<name>A0A3A4NEU6_ABYX5</name>
<dbReference type="AlphaFoldDB" id="A0A3A4NEU6"/>
<evidence type="ECO:0000256" key="1">
    <source>
        <dbReference type="ARBA" id="ARBA00023015"/>
    </source>
</evidence>
<reference evidence="5 6" key="1">
    <citation type="journal article" date="2017" name="ISME J.">
        <title>Energy and carbon metabolisms in a deep terrestrial subsurface fluid microbial community.</title>
        <authorList>
            <person name="Momper L."/>
            <person name="Jungbluth S.P."/>
            <person name="Lee M.D."/>
            <person name="Amend J.P."/>
        </authorList>
    </citation>
    <scope>NUCLEOTIDE SEQUENCE [LARGE SCALE GENOMIC DNA]</scope>
    <source>
        <strain evidence="5">SURF_5</strain>
    </source>
</reference>
<feature type="domain" description="HTH arsR-type" evidence="4">
    <location>
        <begin position="32"/>
        <end position="124"/>
    </location>
</feature>
<accession>A0A3A4NEU6</accession>
<dbReference type="CDD" id="cd00090">
    <property type="entry name" value="HTH_ARSR"/>
    <property type="match status" value="1"/>
</dbReference>
<organism evidence="5 6">
    <name type="scientific">Abyssobacteria bacterium (strain SURF_5)</name>
    <dbReference type="NCBI Taxonomy" id="2093360"/>
    <lineage>
        <taxon>Bacteria</taxon>
        <taxon>Pseudomonadati</taxon>
        <taxon>Candidatus Hydrogenedentota</taxon>
        <taxon>Candidatus Abyssobacteria</taxon>
    </lineage>
</organism>
<dbReference type="EMBL" id="QZKU01000109">
    <property type="protein sequence ID" value="RJP17892.1"/>
    <property type="molecule type" value="Genomic_DNA"/>
</dbReference>
<dbReference type="GO" id="GO:0003677">
    <property type="term" value="F:DNA binding"/>
    <property type="evidence" value="ECO:0007669"/>
    <property type="project" value="UniProtKB-KW"/>
</dbReference>
<dbReference type="Proteomes" id="UP000265882">
    <property type="component" value="Unassembled WGS sequence"/>
</dbReference>
<dbReference type="SUPFAM" id="SSF46785">
    <property type="entry name" value="Winged helix' DNA-binding domain"/>
    <property type="match status" value="1"/>
</dbReference>
<dbReference type="InterPro" id="IPR051011">
    <property type="entry name" value="Metal_resp_trans_reg"/>
</dbReference>
<dbReference type="InterPro" id="IPR018334">
    <property type="entry name" value="ArsR_HTH"/>
</dbReference>
<dbReference type="PANTHER" id="PTHR43132:SF6">
    <property type="entry name" value="HTH-TYPE TRANSCRIPTIONAL REPRESSOR CZRA"/>
    <property type="match status" value="1"/>
</dbReference>
<dbReference type="InterPro" id="IPR036390">
    <property type="entry name" value="WH_DNA-bd_sf"/>
</dbReference>
<dbReference type="NCBIfam" id="NF033788">
    <property type="entry name" value="HTH_metalloreg"/>
    <property type="match status" value="1"/>
</dbReference>
<evidence type="ECO:0000256" key="2">
    <source>
        <dbReference type="ARBA" id="ARBA00023125"/>
    </source>
</evidence>
<dbReference type="PROSITE" id="PS50987">
    <property type="entry name" value="HTH_ARSR_2"/>
    <property type="match status" value="1"/>
</dbReference>
<evidence type="ECO:0000259" key="4">
    <source>
        <dbReference type="PROSITE" id="PS50987"/>
    </source>
</evidence>
<dbReference type="PROSITE" id="PS00846">
    <property type="entry name" value="HTH_ARSR_1"/>
    <property type="match status" value="1"/>
</dbReference>
<comment type="caution">
    <text evidence="5">The sequence shown here is derived from an EMBL/GenBank/DDBJ whole genome shotgun (WGS) entry which is preliminary data.</text>
</comment>
<keyword evidence="2" id="KW-0238">DNA-binding</keyword>
<keyword evidence="3" id="KW-0804">Transcription</keyword>
<evidence type="ECO:0000256" key="3">
    <source>
        <dbReference type="ARBA" id="ARBA00023163"/>
    </source>
</evidence>
<dbReference type="InterPro" id="IPR011991">
    <property type="entry name" value="ArsR-like_HTH"/>
</dbReference>
<dbReference type="InterPro" id="IPR001845">
    <property type="entry name" value="HTH_ArsR_DNA-bd_dom"/>
</dbReference>
<proteinExistence type="predicted"/>
<evidence type="ECO:0000313" key="6">
    <source>
        <dbReference type="Proteomes" id="UP000265882"/>
    </source>
</evidence>
<sequence>MATDTARKHDETVCEVAFVNKERVQAVRARIPQADILEKLSEIFKVLGDPSRLRIVSALNVRELCVCDIASLLGASISAVSHQLRILRNLKLVKHRKEGKMVYYSLDDACIEKLIREGLKHIQE</sequence>
<dbReference type="SMART" id="SM00418">
    <property type="entry name" value="HTH_ARSR"/>
    <property type="match status" value="1"/>
</dbReference>
<dbReference type="PRINTS" id="PR00778">
    <property type="entry name" value="HTHARSR"/>
</dbReference>
<dbReference type="InterPro" id="IPR036388">
    <property type="entry name" value="WH-like_DNA-bd_sf"/>
</dbReference>
<keyword evidence="1" id="KW-0805">Transcription regulation</keyword>
<dbReference type="PANTHER" id="PTHR43132">
    <property type="entry name" value="ARSENICAL RESISTANCE OPERON REPRESSOR ARSR-RELATED"/>
    <property type="match status" value="1"/>
</dbReference>
<dbReference type="Pfam" id="PF01022">
    <property type="entry name" value="HTH_5"/>
    <property type="match status" value="1"/>
</dbReference>
<protein>
    <submittedName>
        <fullName evidence="5">ArsR family transcriptional regulator</fullName>
    </submittedName>
</protein>
<dbReference type="GO" id="GO:0003700">
    <property type="term" value="F:DNA-binding transcription factor activity"/>
    <property type="evidence" value="ECO:0007669"/>
    <property type="project" value="InterPro"/>
</dbReference>